<protein>
    <recommendedName>
        <fullName evidence="1">Carboxymuconolactone decarboxylase-like domain-containing protein</fullName>
    </recommendedName>
</protein>
<dbReference type="PANTHER" id="PTHR35446:SF3">
    <property type="entry name" value="CMD DOMAIN-CONTAINING PROTEIN"/>
    <property type="match status" value="1"/>
</dbReference>
<dbReference type="Gene3D" id="1.20.1290.10">
    <property type="entry name" value="AhpD-like"/>
    <property type="match status" value="1"/>
</dbReference>
<feature type="domain" description="Carboxymuconolactone decarboxylase-like" evidence="1">
    <location>
        <begin position="41"/>
        <end position="101"/>
    </location>
</feature>
<dbReference type="Pfam" id="PF02627">
    <property type="entry name" value="CMD"/>
    <property type="match status" value="1"/>
</dbReference>
<dbReference type="PANTHER" id="PTHR35446">
    <property type="entry name" value="SI:CH211-175M2.5"/>
    <property type="match status" value="1"/>
</dbReference>
<reference evidence="3" key="1">
    <citation type="journal article" date="2019" name="Int. J. Syst. Evol. Microbiol.">
        <title>The Global Catalogue of Microorganisms (GCM) 10K type strain sequencing project: providing services to taxonomists for standard genome sequencing and annotation.</title>
        <authorList>
            <consortium name="The Broad Institute Genomics Platform"/>
            <consortium name="The Broad Institute Genome Sequencing Center for Infectious Disease"/>
            <person name="Wu L."/>
            <person name="Ma J."/>
        </authorList>
    </citation>
    <scope>NUCLEOTIDE SEQUENCE [LARGE SCALE GENOMIC DNA]</scope>
    <source>
        <strain evidence="3">CGMCC 1.12923</strain>
    </source>
</reference>
<dbReference type="InterPro" id="IPR029032">
    <property type="entry name" value="AhpD-like"/>
</dbReference>
<sequence length="179" mass="20044">MSKFPLYDKNSAPEDSKKMLEDAEKSMGMVPNLFAVMAGSPAVLEAYQTLNQLFTQSGLSDEEQTVVWQTINITNDCHYCVPAHTAIAHSMKIDQDIIDALRNDTKLQNNKLEVLRTTVKALLNERGRLNEKQTIAFYDAGFNQAQLMEVVLGISQKTLSNYINHLAATPLDKAFDKFS</sequence>
<proteinExistence type="predicted"/>
<name>A0ABQ1RFE2_9ALTE</name>
<dbReference type="EMBL" id="BMGJ01000008">
    <property type="protein sequence ID" value="GGD66559.1"/>
    <property type="molecule type" value="Genomic_DNA"/>
</dbReference>
<gene>
    <name evidence="2" type="ORF">GCM10011357_22280</name>
</gene>
<dbReference type="Proteomes" id="UP000614272">
    <property type="component" value="Unassembled WGS sequence"/>
</dbReference>
<dbReference type="SUPFAM" id="SSF69118">
    <property type="entry name" value="AhpD-like"/>
    <property type="match status" value="1"/>
</dbReference>
<accession>A0ABQ1RFE2</accession>
<comment type="caution">
    <text evidence="2">The sequence shown here is derived from an EMBL/GenBank/DDBJ whole genome shotgun (WGS) entry which is preliminary data.</text>
</comment>
<dbReference type="InterPro" id="IPR003779">
    <property type="entry name" value="CMD-like"/>
</dbReference>
<evidence type="ECO:0000313" key="3">
    <source>
        <dbReference type="Proteomes" id="UP000614272"/>
    </source>
</evidence>
<dbReference type="RefSeq" id="WP_099034890.1">
    <property type="nucleotide sequence ID" value="NZ_BMGJ01000008.1"/>
</dbReference>
<evidence type="ECO:0000313" key="2">
    <source>
        <dbReference type="EMBL" id="GGD66559.1"/>
    </source>
</evidence>
<keyword evidence="3" id="KW-1185">Reference proteome</keyword>
<organism evidence="2 3">
    <name type="scientific">Lacimicrobium alkaliphilum</name>
    <dbReference type="NCBI Taxonomy" id="1526571"/>
    <lineage>
        <taxon>Bacteria</taxon>
        <taxon>Pseudomonadati</taxon>
        <taxon>Pseudomonadota</taxon>
        <taxon>Gammaproteobacteria</taxon>
        <taxon>Alteromonadales</taxon>
        <taxon>Alteromonadaceae</taxon>
        <taxon>Lacimicrobium</taxon>
    </lineage>
</organism>
<evidence type="ECO:0000259" key="1">
    <source>
        <dbReference type="Pfam" id="PF02627"/>
    </source>
</evidence>